<feature type="domain" description="IclR-ED" evidence="4">
    <location>
        <begin position="65"/>
        <end position="252"/>
    </location>
</feature>
<dbReference type="PANTHER" id="PTHR30136:SF35">
    <property type="entry name" value="HTH-TYPE TRANSCRIPTIONAL REGULATOR RV1719"/>
    <property type="match status" value="1"/>
</dbReference>
<evidence type="ECO:0000256" key="2">
    <source>
        <dbReference type="ARBA" id="ARBA00023125"/>
    </source>
</evidence>
<dbReference type="RefSeq" id="WP_349545351.1">
    <property type="nucleotide sequence ID" value="NZ_JAOALG010000002.1"/>
</dbReference>
<reference evidence="5 6" key="1">
    <citation type="journal article" date="2024" name="Chem. Sci.">
        <title>Discovery of a lagriamide polyketide by integrated genome mining, isotopic labeling, and untargeted metabolomics.</title>
        <authorList>
            <person name="Fergusson C.H."/>
            <person name="Saulog J."/>
            <person name="Paulo B.S."/>
            <person name="Wilson D.M."/>
            <person name="Liu D.Y."/>
            <person name="Morehouse N.J."/>
            <person name="Waterworth S."/>
            <person name="Barkei J."/>
            <person name="Gray C.A."/>
            <person name="Kwan J.C."/>
            <person name="Eustaquio A.S."/>
            <person name="Linington R.G."/>
        </authorList>
    </citation>
    <scope>NUCLEOTIDE SEQUENCE [LARGE SCALE GENOMIC DNA]</scope>
    <source>
        <strain evidence="5 6">RL17-338-BIF-B</strain>
    </source>
</reference>
<evidence type="ECO:0000259" key="4">
    <source>
        <dbReference type="PROSITE" id="PS51078"/>
    </source>
</evidence>
<dbReference type="Pfam" id="PF01614">
    <property type="entry name" value="IclR_C"/>
    <property type="match status" value="1"/>
</dbReference>
<dbReference type="Gene3D" id="1.10.10.10">
    <property type="entry name" value="Winged helix-like DNA-binding domain superfamily/Winged helix DNA-binding domain"/>
    <property type="match status" value="1"/>
</dbReference>
<sequence length="252" mass="27841">MDVKLVARTLDLFELFAAEQRPLPLIEMARLLDAPSSSCLALARTLVSRGYLYEVRKRGGYYPTRRLQLLANAINAVDPVVEMLHPRLVELRDATGETIVLGKIHGTAVVYLDVVESEKAVRYSCAPGTLRPLHANSIGKVVFGELDPSTQEALSAKLQFERYTDATAPDLATFIDQISTAHERGWYANIGESAPELSAVAVALDFGGDLYGLSIGGPTERVRQRLNEHVATLVKAKEQILLTWKKMRQPEQ</sequence>
<evidence type="ECO:0000256" key="3">
    <source>
        <dbReference type="ARBA" id="ARBA00023163"/>
    </source>
</evidence>
<dbReference type="InterPro" id="IPR005471">
    <property type="entry name" value="Tscrpt_reg_IclR_N"/>
</dbReference>
<gene>
    <name evidence="5" type="ORF">N0A02_30245</name>
</gene>
<keyword evidence="3" id="KW-0804">Transcription</keyword>
<dbReference type="InterPro" id="IPR050707">
    <property type="entry name" value="HTH_MetabolicPath_Reg"/>
</dbReference>
<dbReference type="EMBL" id="JAOALG010000002">
    <property type="protein sequence ID" value="MEQ5843743.1"/>
    <property type="molecule type" value="Genomic_DNA"/>
</dbReference>
<evidence type="ECO:0000313" key="5">
    <source>
        <dbReference type="EMBL" id="MEQ5843743.1"/>
    </source>
</evidence>
<dbReference type="SUPFAM" id="SSF46785">
    <property type="entry name" value="Winged helix' DNA-binding domain"/>
    <property type="match status" value="1"/>
</dbReference>
<dbReference type="InterPro" id="IPR029016">
    <property type="entry name" value="GAF-like_dom_sf"/>
</dbReference>
<evidence type="ECO:0000313" key="6">
    <source>
        <dbReference type="Proteomes" id="UP001469089"/>
    </source>
</evidence>
<accession>A0ABV1LWU1</accession>
<protein>
    <submittedName>
        <fullName evidence="5">IclR family transcriptional regulator</fullName>
    </submittedName>
</protein>
<keyword evidence="1" id="KW-0805">Transcription regulation</keyword>
<dbReference type="InterPro" id="IPR036388">
    <property type="entry name" value="WH-like_DNA-bd_sf"/>
</dbReference>
<keyword evidence="6" id="KW-1185">Reference proteome</keyword>
<dbReference type="InterPro" id="IPR014757">
    <property type="entry name" value="Tscrpt_reg_IclR_C"/>
</dbReference>
<proteinExistence type="predicted"/>
<dbReference type="InterPro" id="IPR036390">
    <property type="entry name" value="WH_DNA-bd_sf"/>
</dbReference>
<dbReference type="SUPFAM" id="SSF55781">
    <property type="entry name" value="GAF domain-like"/>
    <property type="match status" value="1"/>
</dbReference>
<keyword evidence="2" id="KW-0238">DNA-binding</keyword>
<dbReference type="PROSITE" id="PS51078">
    <property type="entry name" value="ICLR_ED"/>
    <property type="match status" value="1"/>
</dbReference>
<dbReference type="Pfam" id="PF09339">
    <property type="entry name" value="HTH_IclR"/>
    <property type="match status" value="1"/>
</dbReference>
<dbReference type="PANTHER" id="PTHR30136">
    <property type="entry name" value="HELIX-TURN-HELIX TRANSCRIPTIONAL REGULATOR, ICLR FAMILY"/>
    <property type="match status" value="1"/>
</dbReference>
<organism evidence="5 6">
    <name type="scientific">Paraburkholderia acidicola</name>
    <dbReference type="NCBI Taxonomy" id="1912599"/>
    <lineage>
        <taxon>Bacteria</taxon>
        <taxon>Pseudomonadati</taxon>
        <taxon>Pseudomonadota</taxon>
        <taxon>Betaproteobacteria</taxon>
        <taxon>Burkholderiales</taxon>
        <taxon>Burkholderiaceae</taxon>
        <taxon>Paraburkholderia</taxon>
    </lineage>
</organism>
<comment type="caution">
    <text evidence="5">The sequence shown here is derived from an EMBL/GenBank/DDBJ whole genome shotgun (WGS) entry which is preliminary data.</text>
</comment>
<name>A0ABV1LWU1_9BURK</name>
<dbReference type="Gene3D" id="3.30.450.40">
    <property type="match status" value="1"/>
</dbReference>
<dbReference type="Proteomes" id="UP001469089">
    <property type="component" value="Unassembled WGS sequence"/>
</dbReference>
<evidence type="ECO:0000256" key="1">
    <source>
        <dbReference type="ARBA" id="ARBA00023015"/>
    </source>
</evidence>